<reference evidence="2" key="1">
    <citation type="journal article" date="2019" name="Int. J. Syst. Evol. Microbiol.">
        <title>The Global Catalogue of Microorganisms (GCM) 10K type strain sequencing project: providing services to taxonomists for standard genome sequencing and annotation.</title>
        <authorList>
            <consortium name="The Broad Institute Genomics Platform"/>
            <consortium name="The Broad Institute Genome Sequencing Center for Infectious Disease"/>
            <person name="Wu L."/>
            <person name="Ma J."/>
        </authorList>
    </citation>
    <scope>NUCLEOTIDE SEQUENCE [LARGE SCALE GENOMIC DNA]</scope>
    <source>
        <strain evidence="2">CCUG 49571</strain>
    </source>
</reference>
<proteinExistence type="predicted"/>
<name>A0ABV9FHE6_9BACL</name>
<dbReference type="InterPro" id="IPR013078">
    <property type="entry name" value="His_Pase_superF_clade-1"/>
</dbReference>
<dbReference type="InterPro" id="IPR029033">
    <property type="entry name" value="His_PPase_superfam"/>
</dbReference>
<evidence type="ECO:0000313" key="2">
    <source>
        <dbReference type="Proteomes" id="UP001596028"/>
    </source>
</evidence>
<evidence type="ECO:0000313" key="1">
    <source>
        <dbReference type="EMBL" id="MFC4600170.1"/>
    </source>
</evidence>
<dbReference type="Gene3D" id="3.40.50.1240">
    <property type="entry name" value="Phosphoglycerate mutase-like"/>
    <property type="match status" value="1"/>
</dbReference>
<sequence length="234" mass="26894">MRIYIIRHADPDYENDTITPRGHLEAKALAERMLRENIDSIYCSPMQRAQHTMNYTRELTGLPFETQDWLAEIQNWETLDTQGRSIPAWNVDGEIIRGRMPLPTNDNFYETEPFCNPAIRQGFAGIRSSSDRFMEAAGFRREEGRYRILKPNDRRIAIFCHMGFGLAWLAHLLEIPLPLLWSGFWLAPSSVTTILMDTRSEQWGVPRCLGLGDVSHLYNASLPVSSQGIIANFY</sequence>
<dbReference type="SUPFAM" id="SSF53254">
    <property type="entry name" value="Phosphoglycerate mutase-like"/>
    <property type="match status" value="1"/>
</dbReference>
<accession>A0ABV9FHE6</accession>
<dbReference type="RefSeq" id="WP_378099032.1">
    <property type="nucleotide sequence ID" value="NZ_JBHSEP010000014.1"/>
</dbReference>
<keyword evidence="2" id="KW-1185">Reference proteome</keyword>
<gene>
    <name evidence="1" type="ORF">ACFO3S_18125</name>
</gene>
<dbReference type="SMART" id="SM00855">
    <property type="entry name" value="PGAM"/>
    <property type="match status" value="1"/>
</dbReference>
<dbReference type="EMBL" id="JBHSEP010000014">
    <property type="protein sequence ID" value="MFC4600170.1"/>
    <property type="molecule type" value="Genomic_DNA"/>
</dbReference>
<dbReference type="Proteomes" id="UP001596028">
    <property type="component" value="Unassembled WGS sequence"/>
</dbReference>
<protein>
    <submittedName>
        <fullName evidence="1">Histidine phosphatase family protein</fullName>
    </submittedName>
</protein>
<comment type="caution">
    <text evidence="1">The sequence shown here is derived from an EMBL/GenBank/DDBJ whole genome shotgun (WGS) entry which is preliminary data.</text>
</comment>
<dbReference type="Pfam" id="PF00300">
    <property type="entry name" value="His_Phos_1"/>
    <property type="match status" value="1"/>
</dbReference>
<dbReference type="CDD" id="cd07067">
    <property type="entry name" value="HP_PGM_like"/>
    <property type="match status" value="1"/>
</dbReference>
<organism evidence="1 2">
    <name type="scientific">Cohnella hongkongensis</name>
    <dbReference type="NCBI Taxonomy" id="178337"/>
    <lineage>
        <taxon>Bacteria</taxon>
        <taxon>Bacillati</taxon>
        <taxon>Bacillota</taxon>
        <taxon>Bacilli</taxon>
        <taxon>Bacillales</taxon>
        <taxon>Paenibacillaceae</taxon>
        <taxon>Cohnella</taxon>
    </lineage>
</organism>